<evidence type="ECO:0000313" key="4">
    <source>
        <dbReference type="Proteomes" id="UP000803884"/>
    </source>
</evidence>
<feature type="domain" description="PLD phosphodiesterase" evidence="2">
    <location>
        <begin position="163"/>
        <end position="190"/>
    </location>
</feature>
<proteinExistence type="predicted"/>
<dbReference type="InterPro" id="IPR025202">
    <property type="entry name" value="PLD-like_dom"/>
</dbReference>
<dbReference type="AlphaFoldDB" id="A0AB34KIB2"/>
<dbReference type="RefSeq" id="XP_069227934.1">
    <property type="nucleotide sequence ID" value="XM_069375248.1"/>
</dbReference>
<protein>
    <recommendedName>
        <fullName evidence="2">PLD phosphodiesterase domain-containing protein</fullName>
    </recommendedName>
</protein>
<dbReference type="PANTHER" id="PTHR21248">
    <property type="entry name" value="CARDIOLIPIN SYNTHASE"/>
    <property type="match status" value="1"/>
</dbReference>
<dbReference type="GeneID" id="96008086"/>
<dbReference type="GO" id="GO:0032049">
    <property type="term" value="P:cardiolipin biosynthetic process"/>
    <property type="evidence" value="ECO:0007669"/>
    <property type="project" value="UniProtKB-ARBA"/>
</dbReference>
<comment type="caution">
    <text evidence="3">The sequence shown here is derived from an EMBL/GenBank/DDBJ whole genome shotgun (WGS) entry which is preliminary data.</text>
</comment>
<dbReference type="Pfam" id="PF13091">
    <property type="entry name" value="PLDc_2"/>
    <property type="match status" value="1"/>
</dbReference>
<sequence length="464" mass="51468">MDHEQHPLMTSFLSQSSDEKSTSEQNIDSPNYWAASPSTLVTTSNLHSLRLGTGNRIIESFLSSIESAEHEVVFVTCYWASSISLSRICDSLRKLSAKALASNRKIRVRICFSSSGVWQKLFHTQSPQGKVYDPSSWTKDLGLPAPDELQGLDLEVKSIFLLPISIIHPKFVVVDRKIAFLPSCNVSWENWFEGCLELSGPVVGQFLRFWQAFWTNENTAVSDVSSSPTEALKHKSTASNELLSRRDFDSIPLQTLFLPSPHHRNPRFRLPWQAPPPAPLTPLNIFLLQALQGATKYIYLQTPNLTSQPVISALLSALDRGVNVSILTSERLQLLEQIITAGTTSPRCVAKLIAQHRAMVEAQNSAANRDVEAMAAAKLGTLKVSYYQPQAGREASDDEPVQSHFKLTIVDGEVAVFGSGNMDRPSWYTSQELGVAFFSRDFVAEVERSLAEALPGRCKLTYEG</sequence>
<dbReference type="GO" id="GO:0030572">
    <property type="term" value="F:phosphatidyltransferase activity"/>
    <property type="evidence" value="ECO:0007669"/>
    <property type="project" value="UniProtKB-ARBA"/>
</dbReference>
<dbReference type="SUPFAM" id="SSF56024">
    <property type="entry name" value="Phospholipase D/nuclease"/>
    <property type="match status" value="2"/>
</dbReference>
<dbReference type="PROSITE" id="PS50035">
    <property type="entry name" value="PLD"/>
    <property type="match status" value="2"/>
</dbReference>
<accession>A0AB34KIB2</accession>
<evidence type="ECO:0000259" key="2">
    <source>
        <dbReference type="PROSITE" id="PS50035"/>
    </source>
</evidence>
<dbReference type="Proteomes" id="UP000803884">
    <property type="component" value="Unassembled WGS sequence"/>
</dbReference>
<gene>
    <name evidence="3" type="ORF">WHR41_06643</name>
</gene>
<feature type="domain" description="PLD phosphodiesterase" evidence="2">
    <location>
        <begin position="404"/>
        <end position="426"/>
    </location>
</feature>
<dbReference type="InterPro" id="IPR001736">
    <property type="entry name" value="PLipase_D/transphosphatidylase"/>
</dbReference>
<dbReference type="Gene3D" id="3.30.870.10">
    <property type="entry name" value="Endonuclease Chain A"/>
    <property type="match status" value="2"/>
</dbReference>
<organism evidence="3 4">
    <name type="scientific">Cladosporium halotolerans</name>
    <dbReference type="NCBI Taxonomy" id="1052096"/>
    <lineage>
        <taxon>Eukaryota</taxon>
        <taxon>Fungi</taxon>
        <taxon>Dikarya</taxon>
        <taxon>Ascomycota</taxon>
        <taxon>Pezizomycotina</taxon>
        <taxon>Dothideomycetes</taxon>
        <taxon>Dothideomycetidae</taxon>
        <taxon>Cladosporiales</taxon>
        <taxon>Cladosporiaceae</taxon>
        <taxon>Cladosporium</taxon>
    </lineage>
</organism>
<reference evidence="3 4" key="1">
    <citation type="journal article" date="2020" name="Microbiol. Resour. Announc.">
        <title>Draft Genome Sequence of a Cladosporium Species Isolated from the Mesophotic Ascidian Didemnum maculosum.</title>
        <authorList>
            <person name="Gioti A."/>
            <person name="Siaperas R."/>
            <person name="Nikolaivits E."/>
            <person name="Le Goff G."/>
            <person name="Ouazzani J."/>
            <person name="Kotoulas G."/>
            <person name="Topakas E."/>
        </authorList>
    </citation>
    <scope>NUCLEOTIDE SEQUENCE [LARGE SCALE GENOMIC DNA]</scope>
    <source>
        <strain evidence="3 4">TM138-S3</strain>
    </source>
</reference>
<dbReference type="PANTHER" id="PTHR21248:SF11">
    <property type="entry name" value="PLD PHOSPHODIESTERASE DOMAIN-CONTAINING PROTEIN"/>
    <property type="match status" value="1"/>
</dbReference>
<dbReference type="EMBL" id="JAAQHG020000023">
    <property type="protein sequence ID" value="KAL1584828.1"/>
    <property type="molecule type" value="Genomic_DNA"/>
</dbReference>
<evidence type="ECO:0000256" key="1">
    <source>
        <dbReference type="SAM" id="MobiDB-lite"/>
    </source>
</evidence>
<feature type="region of interest" description="Disordered" evidence="1">
    <location>
        <begin position="1"/>
        <end position="30"/>
    </location>
</feature>
<name>A0AB34KIB2_9PEZI</name>
<dbReference type="CDD" id="cd00138">
    <property type="entry name" value="PLDc_SF"/>
    <property type="match status" value="1"/>
</dbReference>
<evidence type="ECO:0000313" key="3">
    <source>
        <dbReference type="EMBL" id="KAL1584828.1"/>
    </source>
</evidence>
<keyword evidence="4" id="KW-1185">Reference proteome</keyword>